<dbReference type="AlphaFoldDB" id="A0AAD9K883"/>
<feature type="compositionally biased region" description="Low complexity" evidence="7">
    <location>
        <begin position="150"/>
        <end position="163"/>
    </location>
</feature>
<evidence type="ECO:0000256" key="4">
    <source>
        <dbReference type="ARBA" id="ARBA00022824"/>
    </source>
</evidence>
<evidence type="ECO:0000313" key="11">
    <source>
        <dbReference type="Proteomes" id="UP001209878"/>
    </source>
</evidence>
<dbReference type="InterPro" id="IPR035952">
    <property type="entry name" value="Rhomboid-like_sf"/>
</dbReference>
<keyword evidence="3 8" id="KW-0812">Transmembrane</keyword>
<feature type="region of interest" description="Disordered" evidence="7">
    <location>
        <begin position="138"/>
        <end position="175"/>
    </location>
</feature>
<evidence type="ECO:0000259" key="9">
    <source>
        <dbReference type="Pfam" id="PF01694"/>
    </source>
</evidence>
<feature type="transmembrane region" description="Helical" evidence="8">
    <location>
        <begin position="657"/>
        <end position="681"/>
    </location>
</feature>
<keyword evidence="4" id="KW-0256">Endoplasmic reticulum</keyword>
<dbReference type="GO" id="GO:0042058">
    <property type="term" value="P:regulation of epidermal growth factor receptor signaling pathway"/>
    <property type="evidence" value="ECO:0007669"/>
    <property type="project" value="TreeGrafter"/>
</dbReference>
<name>A0AAD9K883_RIDPI</name>
<feature type="transmembrane region" description="Helical" evidence="8">
    <location>
        <begin position="771"/>
        <end position="790"/>
    </location>
</feature>
<sequence>MATSGTSAREDIEMDPTTPTCTRPYSRNLSRYNSRMSRRHNPDEKWDMRALKRSVSRGVADFFGVGEECPKEQMKWRNRSIKLHDHSMLGGKVAYDSITPAETYESVFESVSQTSGQPSMRHITDPLHRGHQIARRSVSVGRGPTSYAVSRQASRISTASTSRRSMRPCPTYRPRKESVTKIAMDGIRSMWISRQKSRKPCANSRSFTPHSICSYAEEGGATPDAEYDYVDDVFFDSPPVSPTSLVYTPSTTFFDAPSTLQTIAERSKLSEGGSLDSQSLAARQEEFEPFPAAVSTKANEDETDGLLIGPPRLAEMVPPGEEFHPDLRHTKSGWRVHPQPRDVLPSPQEDSTDLDFRGMSRIPGEVLDLAYDNSNRREIGKGIVGDFFNRTYRRDKMDSNIEQQMKDIEQDDHRAYFTWWVTFVQVVVYIIAVIVYGFAPIGLEETEITAEVIKPNLAIEKVSYFERDNLWIGPRQADLIHMGAKYSPCMRKDANVERLLADARSTESRTACCVRNDGSGCLQTVKDECSKVLSEWMNKTGRDGYTQSGTVCGQDPDFCTKPTSTGPYTWSDDITTWPICQKSSGSMKKHMSCKLAGRPCCVGIHGRCIITTREYCQFRHGYFHEEATLCSQISCMNEICGMIPFANPRRPDQFYRLWTSLFLHAGLMQLVITVLFQVFIMRDIEKLTGWLRIGIIYIGSGIAGSLSSAIFLPYHVEAGPAGSQFGILACLFTEVIQNYQILLHPLRALGRLFLLLLVLFIIGLLPFVDNYAHLIGFIVGFLLSFALASLPHVRQVRQAQQTDRHHRVSLHHLRFLCAARRSLLRVADLQLPRLPVLQLHTVHKVVL</sequence>
<dbReference type="FunFam" id="1.20.1540.10:FF:000025">
    <property type="entry name" value="Putative rhomboid family"/>
    <property type="match status" value="1"/>
</dbReference>
<keyword evidence="11" id="KW-1185">Reference proteome</keyword>
<accession>A0AAD9K883</accession>
<feature type="transmembrane region" description="Helical" evidence="8">
    <location>
        <begin position="415"/>
        <end position="439"/>
    </location>
</feature>
<comment type="similarity">
    <text evidence="2">Belongs to the peptidase S54 family.</text>
</comment>
<dbReference type="GO" id="GO:0005789">
    <property type="term" value="C:endoplasmic reticulum membrane"/>
    <property type="evidence" value="ECO:0007669"/>
    <property type="project" value="UniProtKB-SubCell"/>
</dbReference>
<evidence type="ECO:0000256" key="5">
    <source>
        <dbReference type="ARBA" id="ARBA00022989"/>
    </source>
</evidence>
<reference evidence="10" key="1">
    <citation type="journal article" date="2023" name="Mol. Biol. Evol.">
        <title>Third-Generation Sequencing Reveals the Adaptive Role of the Epigenome in Three Deep-Sea Polychaetes.</title>
        <authorList>
            <person name="Perez M."/>
            <person name="Aroh O."/>
            <person name="Sun Y."/>
            <person name="Lan Y."/>
            <person name="Juniper S.K."/>
            <person name="Young C.R."/>
            <person name="Angers B."/>
            <person name="Qian P.Y."/>
        </authorList>
    </citation>
    <scope>NUCLEOTIDE SEQUENCE</scope>
    <source>
        <strain evidence="10">R07B-5</strain>
    </source>
</reference>
<evidence type="ECO:0000256" key="1">
    <source>
        <dbReference type="ARBA" id="ARBA00004477"/>
    </source>
</evidence>
<dbReference type="Gene3D" id="1.20.1540.10">
    <property type="entry name" value="Rhomboid-like"/>
    <property type="match status" value="1"/>
</dbReference>
<feature type="domain" description="Peptidase S54 rhomboid" evidence="9">
    <location>
        <begin position="652"/>
        <end position="788"/>
    </location>
</feature>
<comment type="subcellular location">
    <subcellularLocation>
        <location evidence="1">Endoplasmic reticulum membrane</location>
        <topology evidence="1">Multi-pass membrane protein</topology>
    </subcellularLocation>
</comment>
<evidence type="ECO:0000256" key="6">
    <source>
        <dbReference type="ARBA" id="ARBA00023136"/>
    </source>
</evidence>
<dbReference type="GO" id="GO:0050708">
    <property type="term" value="P:regulation of protein secretion"/>
    <property type="evidence" value="ECO:0007669"/>
    <property type="project" value="TreeGrafter"/>
</dbReference>
<feature type="transmembrane region" description="Helical" evidence="8">
    <location>
        <begin position="748"/>
        <end position="765"/>
    </location>
</feature>
<dbReference type="PANTHER" id="PTHR45965">
    <property type="entry name" value="INACTIVE RHOMBOID PROTEIN"/>
    <property type="match status" value="1"/>
</dbReference>
<feature type="compositionally biased region" description="Polar residues" evidence="7">
    <location>
        <begin position="17"/>
        <end position="35"/>
    </location>
</feature>
<dbReference type="Pfam" id="PF01694">
    <property type="entry name" value="Rhomboid"/>
    <property type="match status" value="1"/>
</dbReference>
<dbReference type="InterPro" id="IPR051512">
    <property type="entry name" value="Inactive_Rhomboid"/>
</dbReference>
<feature type="transmembrane region" description="Helical" evidence="8">
    <location>
        <begin position="693"/>
        <end position="712"/>
    </location>
</feature>
<keyword evidence="6 8" id="KW-0472">Membrane</keyword>
<dbReference type="Proteomes" id="UP001209878">
    <property type="component" value="Unassembled WGS sequence"/>
</dbReference>
<dbReference type="InterPro" id="IPR022764">
    <property type="entry name" value="Peptidase_S54_rhomboid_dom"/>
</dbReference>
<evidence type="ECO:0000256" key="2">
    <source>
        <dbReference type="ARBA" id="ARBA00009045"/>
    </source>
</evidence>
<organism evidence="10 11">
    <name type="scientific">Ridgeia piscesae</name>
    <name type="common">Tubeworm</name>
    <dbReference type="NCBI Taxonomy" id="27915"/>
    <lineage>
        <taxon>Eukaryota</taxon>
        <taxon>Metazoa</taxon>
        <taxon>Spiralia</taxon>
        <taxon>Lophotrochozoa</taxon>
        <taxon>Annelida</taxon>
        <taxon>Polychaeta</taxon>
        <taxon>Sedentaria</taxon>
        <taxon>Canalipalpata</taxon>
        <taxon>Sabellida</taxon>
        <taxon>Siboglinidae</taxon>
        <taxon>Ridgeia</taxon>
    </lineage>
</organism>
<evidence type="ECO:0000256" key="3">
    <source>
        <dbReference type="ARBA" id="ARBA00022692"/>
    </source>
</evidence>
<feature type="region of interest" description="Disordered" evidence="7">
    <location>
        <begin position="330"/>
        <end position="357"/>
    </location>
</feature>
<evidence type="ECO:0000313" key="10">
    <source>
        <dbReference type="EMBL" id="KAK2166576.1"/>
    </source>
</evidence>
<proteinExistence type="inferred from homology"/>
<protein>
    <recommendedName>
        <fullName evidence="9">Peptidase S54 rhomboid domain-containing protein</fullName>
    </recommendedName>
</protein>
<feature type="region of interest" description="Disordered" evidence="7">
    <location>
        <begin position="1"/>
        <end position="40"/>
    </location>
</feature>
<keyword evidence="5 8" id="KW-1133">Transmembrane helix</keyword>
<gene>
    <name evidence="10" type="ORF">NP493_1304g00051</name>
</gene>
<dbReference type="EMBL" id="JAODUO010001312">
    <property type="protein sequence ID" value="KAK2166576.1"/>
    <property type="molecule type" value="Genomic_DNA"/>
</dbReference>
<dbReference type="SUPFAM" id="SSF144091">
    <property type="entry name" value="Rhomboid-like"/>
    <property type="match status" value="1"/>
</dbReference>
<evidence type="ECO:0000256" key="8">
    <source>
        <dbReference type="SAM" id="Phobius"/>
    </source>
</evidence>
<dbReference type="GO" id="GO:0004252">
    <property type="term" value="F:serine-type endopeptidase activity"/>
    <property type="evidence" value="ECO:0007669"/>
    <property type="project" value="InterPro"/>
</dbReference>
<evidence type="ECO:0000256" key="7">
    <source>
        <dbReference type="SAM" id="MobiDB-lite"/>
    </source>
</evidence>
<dbReference type="PANTHER" id="PTHR45965:SF3">
    <property type="entry name" value="INACTIVE RHOMBOID PROTEIN 1"/>
    <property type="match status" value="1"/>
</dbReference>
<comment type="caution">
    <text evidence="10">The sequence shown here is derived from an EMBL/GenBank/DDBJ whole genome shotgun (WGS) entry which is preliminary data.</text>
</comment>